<evidence type="ECO:0000256" key="3">
    <source>
        <dbReference type="ARBA" id="ARBA00004679"/>
    </source>
</evidence>
<organism evidence="13 14">
    <name type="scientific">Caldithrix abyssi DSM 13497</name>
    <dbReference type="NCBI Taxonomy" id="880073"/>
    <lineage>
        <taxon>Bacteria</taxon>
        <taxon>Pseudomonadati</taxon>
        <taxon>Calditrichota</taxon>
        <taxon>Calditrichia</taxon>
        <taxon>Calditrichales</taxon>
        <taxon>Calditrichaceae</taxon>
        <taxon>Caldithrix</taxon>
    </lineage>
</organism>
<feature type="binding site" evidence="10">
    <location>
        <position position="12"/>
    </location>
    <ligand>
        <name>ATP</name>
        <dbReference type="ChEBI" id="CHEBI:30616"/>
    </ligand>
</feature>
<comment type="subcellular location">
    <subcellularLocation>
        <location evidence="2 10">Cytoplasm</location>
    </subcellularLocation>
</comment>
<feature type="domain" description="Phosphofructokinase" evidence="11">
    <location>
        <begin position="4"/>
        <end position="315"/>
    </location>
</feature>
<sequence length="365" mass="39707">MKKRVLVLTGGGDCPGLNAVIRAIVKRAAQEYNWEVLGSYQAFNGILREPMEIIPLDEKKVSGIHVKGGTIIGTTNKGGPFAWPVKDKNGKWITVDRSDELIRRLQYQNIEAVINIGGDGSQRISLALYEKGLNIIGVPKTIDNDLRGTDFTFGFQTAVEISTDAVDKLVTTAESHNRVFILEVMGRDAGWIALHAAVAGGAEICLIPEIPYDVNKVVEKLRSRIVGGRGFAIIVIAEGAKPIGGDVVSEQSDEIGYLNKKLGGAGLRLKEELKQAGFDEDIRVTILGHLQRGGTPVAYDRILASQFGVKAFEMVLNEEYGKMVSYKHPDICSIPLEEAVSAYNHVQPDDQLLHTARGLGISFGD</sequence>
<feature type="site" description="Important for substrate specificity; cannot use PPi as phosphoryl donor" evidence="10">
    <location>
        <position position="120"/>
    </location>
</feature>
<keyword evidence="7 10" id="KW-0418">Kinase</keyword>
<evidence type="ECO:0000313" key="15">
    <source>
        <dbReference type="Proteomes" id="UP000183868"/>
    </source>
</evidence>
<keyword evidence="8 10" id="KW-0460">Magnesium</keyword>
<dbReference type="EC" id="2.7.1.11" evidence="10"/>
<evidence type="ECO:0000256" key="8">
    <source>
        <dbReference type="ARBA" id="ARBA00022842"/>
    </source>
</evidence>
<evidence type="ECO:0000256" key="5">
    <source>
        <dbReference type="ARBA" id="ARBA00022679"/>
    </source>
</evidence>
<dbReference type="InterPro" id="IPR012003">
    <property type="entry name" value="ATP_PFK_prok-type"/>
</dbReference>
<evidence type="ECO:0000256" key="7">
    <source>
        <dbReference type="ARBA" id="ARBA00022777"/>
    </source>
</evidence>
<dbReference type="eggNOG" id="COG0205">
    <property type="taxonomic scope" value="Bacteria"/>
</dbReference>
<dbReference type="Gene3D" id="3.40.50.460">
    <property type="entry name" value="Phosphofructokinase domain"/>
    <property type="match status" value="1"/>
</dbReference>
<feature type="binding site" description="in other chain" evidence="10">
    <location>
        <begin position="185"/>
        <end position="187"/>
    </location>
    <ligand>
        <name>substrate</name>
        <note>ligand shared between dimeric partners</note>
    </ligand>
</feature>
<dbReference type="GO" id="GO:0048029">
    <property type="term" value="F:monosaccharide binding"/>
    <property type="evidence" value="ECO:0007669"/>
    <property type="project" value="TreeGrafter"/>
</dbReference>
<dbReference type="PROSITE" id="PS00433">
    <property type="entry name" value="PHOSPHOFRUCTOKINASE"/>
    <property type="match status" value="1"/>
</dbReference>
<keyword evidence="9 10" id="KW-0324">Glycolysis</keyword>
<dbReference type="UniPathway" id="UPA00109">
    <property type="reaction ID" value="UER00182"/>
</dbReference>
<dbReference type="FunCoup" id="H1XNC5">
    <property type="interactions" value="496"/>
</dbReference>
<dbReference type="EMBL" id="CM001402">
    <property type="protein sequence ID" value="EHO42096.1"/>
    <property type="molecule type" value="Genomic_DNA"/>
</dbReference>
<evidence type="ECO:0000256" key="9">
    <source>
        <dbReference type="ARBA" id="ARBA00023152"/>
    </source>
</evidence>
<dbReference type="HAMAP" id="MF_01976">
    <property type="entry name" value="Phosphofructokinase_III"/>
    <property type="match status" value="1"/>
</dbReference>
<dbReference type="GO" id="GO:0005524">
    <property type="term" value="F:ATP binding"/>
    <property type="evidence" value="ECO:0007669"/>
    <property type="project" value="UniProtKB-KW"/>
</dbReference>
<comment type="cofactor">
    <cofactor evidence="1 10">
        <name>Mg(2+)</name>
        <dbReference type="ChEBI" id="CHEBI:18420"/>
    </cofactor>
</comment>
<evidence type="ECO:0000313" key="13">
    <source>
        <dbReference type="EMBL" id="EHO42096.1"/>
    </source>
</evidence>
<dbReference type="GO" id="GO:0030388">
    <property type="term" value="P:fructose 1,6-bisphosphate metabolic process"/>
    <property type="evidence" value="ECO:0007669"/>
    <property type="project" value="TreeGrafter"/>
</dbReference>
<keyword evidence="14" id="KW-1185">Reference proteome</keyword>
<feature type="binding site" evidence="10">
    <location>
        <position position="119"/>
    </location>
    <ligand>
        <name>Mg(2+)</name>
        <dbReference type="ChEBI" id="CHEBI:18420"/>
        <note>catalytic</note>
    </ligand>
</feature>
<dbReference type="PIRSF" id="PIRSF000532">
    <property type="entry name" value="ATP_PFK_prok"/>
    <property type="match status" value="1"/>
</dbReference>
<dbReference type="GO" id="GO:0006002">
    <property type="term" value="P:fructose 6-phosphate metabolic process"/>
    <property type="evidence" value="ECO:0007669"/>
    <property type="project" value="InterPro"/>
</dbReference>
<reference evidence="13 14" key="1">
    <citation type="submission" date="2011-09" db="EMBL/GenBank/DDBJ databases">
        <title>The permanent draft genome of Caldithrix abyssi DSM 13497.</title>
        <authorList>
            <consortium name="US DOE Joint Genome Institute (JGI-PGF)"/>
            <person name="Lucas S."/>
            <person name="Han J."/>
            <person name="Lapidus A."/>
            <person name="Bruce D."/>
            <person name="Goodwin L."/>
            <person name="Pitluck S."/>
            <person name="Peters L."/>
            <person name="Kyrpides N."/>
            <person name="Mavromatis K."/>
            <person name="Ivanova N."/>
            <person name="Mikhailova N."/>
            <person name="Chertkov O."/>
            <person name="Detter J.C."/>
            <person name="Tapia R."/>
            <person name="Han C."/>
            <person name="Land M."/>
            <person name="Hauser L."/>
            <person name="Markowitz V."/>
            <person name="Cheng J.-F."/>
            <person name="Hugenholtz P."/>
            <person name="Woyke T."/>
            <person name="Wu D."/>
            <person name="Spring S."/>
            <person name="Brambilla E."/>
            <person name="Klenk H.-P."/>
            <person name="Eisen J.A."/>
        </authorList>
    </citation>
    <scope>NUCLEOTIDE SEQUENCE [LARGE SCALE GENOMIC DNA]</scope>
    <source>
        <strain evidence="13 14">DSM 13497</strain>
    </source>
</reference>
<dbReference type="PRINTS" id="PR00476">
    <property type="entry name" value="PHFRCTKINASE"/>
</dbReference>
<comment type="subunit">
    <text evidence="10">Homodimer or homotetramer.</text>
</comment>
<dbReference type="SUPFAM" id="SSF53784">
    <property type="entry name" value="Phosphofructokinase"/>
    <property type="match status" value="1"/>
</dbReference>
<evidence type="ECO:0000256" key="1">
    <source>
        <dbReference type="ARBA" id="ARBA00001946"/>
    </source>
</evidence>
<feature type="binding site" evidence="10">
    <location>
        <position position="178"/>
    </location>
    <ligand>
        <name>substrate</name>
        <note>ligand shared between dimeric partners</note>
    </ligand>
</feature>
<evidence type="ECO:0000256" key="10">
    <source>
        <dbReference type="HAMAP-Rule" id="MF_01976"/>
    </source>
</evidence>
<dbReference type="PANTHER" id="PTHR13697">
    <property type="entry name" value="PHOSPHOFRUCTOKINASE"/>
    <property type="match status" value="1"/>
</dbReference>
<dbReference type="Pfam" id="PF00365">
    <property type="entry name" value="PFK"/>
    <property type="match status" value="1"/>
</dbReference>
<evidence type="ECO:0000256" key="4">
    <source>
        <dbReference type="ARBA" id="ARBA00022490"/>
    </source>
</evidence>
<evidence type="ECO:0000256" key="6">
    <source>
        <dbReference type="ARBA" id="ARBA00022723"/>
    </source>
</evidence>
<evidence type="ECO:0000313" key="12">
    <source>
        <dbReference type="EMBL" id="APF18050.1"/>
    </source>
</evidence>
<dbReference type="Gene3D" id="3.40.50.450">
    <property type="match status" value="1"/>
</dbReference>
<comment type="caution">
    <text evidence="10">Lacks conserved residue(s) required for the propagation of feature annotation.</text>
</comment>
<dbReference type="GO" id="GO:0070095">
    <property type="term" value="F:fructose-6-phosphate binding"/>
    <property type="evidence" value="ECO:0007669"/>
    <property type="project" value="TreeGrafter"/>
</dbReference>
<dbReference type="GO" id="GO:0016208">
    <property type="term" value="F:AMP binding"/>
    <property type="evidence" value="ECO:0007669"/>
    <property type="project" value="TreeGrafter"/>
</dbReference>
<dbReference type="GO" id="GO:0047334">
    <property type="term" value="F:diphosphate-fructose-6-phosphate 1-phosphotransferase activity"/>
    <property type="evidence" value="ECO:0007669"/>
    <property type="project" value="InterPro"/>
</dbReference>
<proteinExistence type="inferred from homology"/>
<reference evidence="12 15" key="2">
    <citation type="submission" date="2016-11" db="EMBL/GenBank/DDBJ databases">
        <title>Genomic analysis of Caldithrix abyssi and proposal of a novel bacterial phylum Caldithrichaeota.</title>
        <authorList>
            <person name="Kublanov I."/>
            <person name="Sigalova O."/>
            <person name="Gavrilov S."/>
            <person name="Lebedinsky A."/>
            <person name="Ivanova N."/>
            <person name="Daum C."/>
            <person name="Reddy T."/>
            <person name="Klenk H.P."/>
            <person name="Goker M."/>
            <person name="Reva O."/>
            <person name="Miroshnichenko M."/>
            <person name="Kyprides N."/>
            <person name="Woyke T."/>
            <person name="Gelfand M."/>
        </authorList>
    </citation>
    <scope>NUCLEOTIDE SEQUENCE [LARGE SCALE GENOMIC DNA]</scope>
    <source>
        <strain evidence="12 15">LF13</strain>
    </source>
</reference>
<dbReference type="STRING" id="880073.Cabys_1301"/>
<keyword evidence="10" id="KW-0067">ATP-binding</keyword>
<feature type="binding site" evidence="10">
    <location>
        <begin position="77"/>
        <end position="78"/>
    </location>
    <ligand>
        <name>ATP</name>
        <dbReference type="ChEBI" id="CHEBI:30616"/>
    </ligand>
</feature>
<feature type="binding site" description="in other chain" evidence="10">
    <location>
        <position position="238"/>
    </location>
    <ligand>
        <name>substrate</name>
        <note>ligand shared between dimeric partners</note>
    </ligand>
</feature>
<dbReference type="AlphaFoldDB" id="H1XNC5"/>
<dbReference type="NCBIfam" id="NF002872">
    <property type="entry name" value="PRK03202.1"/>
    <property type="match status" value="1"/>
</dbReference>
<feature type="binding site" evidence="10">
    <location>
        <position position="283"/>
    </location>
    <ligand>
        <name>substrate</name>
        <note>ligand shared between dimeric partners</note>
    </ligand>
</feature>
<keyword evidence="4 10" id="KW-0963">Cytoplasm</keyword>
<dbReference type="GO" id="GO:0003872">
    <property type="term" value="F:6-phosphofructokinase activity"/>
    <property type="evidence" value="ECO:0007669"/>
    <property type="project" value="UniProtKB-UniRule"/>
</dbReference>
<evidence type="ECO:0000313" key="14">
    <source>
        <dbReference type="Proteomes" id="UP000004671"/>
    </source>
</evidence>
<dbReference type="InParanoid" id="H1XNC5"/>
<feature type="binding site" description="in other chain" evidence="10">
    <location>
        <begin position="141"/>
        <end position="143"/>
    </location>
    <ligand>
        <name>substrate</name>
        <note>ligand shared between dimeric partners</note>
    </ligand>
</feature>
<protein>
    <recommendedName>
        <fullName evidence="10">ATP-dependent 6-phosphofructokinase</fullName>
        <shortName evidence="10">ATP-PFK</shortName>
        <shortName evidence="10">Phosphofructokinase</shortName>
        <ecNumber evidence="10">2.7.1.11</ecNumber>
    </recommendedName>
    <alternativeName>
        <fullName evidence="10">Phosphohexokinase</fullName>
    </alternativeName>
</protein>
<evidence type="ECO:0000256" key="2">
    <source>
        <dbReference type="ARBA" id="ARBA00004496"/>
    </source>
</evidence>
<dbReference type="InterPro" id="IPR000023">
    <property type="entry name" value="Phosphofructokinase_dom"/>
</dbReference>
<dbReference type="InterPro" id="IPR035966">
    <property type="entry name" value="PKF_sf"/>
</dbReference>
<gene>
    <name evidence="10 12" type="primary">pfkA</name>
    <name evidence="12" type="ORF">Cabys_1301</name>
    <name evidence="13" type="ORF">Calab_2486</name>
</gene>
<comment type="similarity">
    <text evidence="10">Belongs to the phosphofructokinase type A (PFKA) family. Mixed-substrate PFK group III subfamily.</text>
</comment>
<keyword evidence="6 10" id="KW-0479">Metal-binding</keyword>
<comment type="catalytic activity">
    <reaction evidence="10">
        <text>beta-D-fructose 6-phosphate + ATP = beta-D-fructose 1,6-bisphosphate + ADP + H(+)</text>
        <dbReference type="Rhea" id="RHEA:16109"/>
        <dbReference type="ChEBI" id="CHEBI:15378"/>
        <dbReference type="ChEBI" id="CHEBI:30616"/>
        <dbReference type="ChEBI" id="CHEBI:32966"/>
        <dbReference type="ChEBI" id="CHEBI:57634"/>
        <dbReference type="ChEBI" id="CHEBI:456216"/>
        <dbReference type="EC" id="2.7.1.11"/>
    </reaction>
</comment>
<dbReference type="GO" id="GO:0046872">
    <property type="term" value="F:metal ion binding"/>
    <property type="evidence" value="ECO:0007669"/>
    <property type="project" value="UniProtKB-KW"/>
</dbReference>
<feature type="binding site" description="in other chain" evidence="10">
    <location>
        <begin position="289"/>
        <end position="292"/>
    </location>
    <ligand>
        <name>substrate</name>
        <note>ligand shared between dimeric partners</note>
    </ligand>
</feature>
<comment type="function">
    <text evidence="10">Catalyzes the phosphorylation of D-fructose 6-phosphate to fructose 1,6-bisphosphate by ATP, the first committing step of glycolysis.</text>
</comment>
<dbReference type="PANTHER" id="PTHR13697:SF52">
    <property type="entry name" value="ATP-DEPENDENT 6-PHOSPHOFRUCTOKINASE 3"/>
    <property type="match status" value="1"/>
</dbReference>
<dbReference type="GO" id="GO:0061621">
    <property type="term" value="P:canonical glycolysis"/>
    <property type="evidence" value="ECO:0007669"/>
    <property type="project" value="TreeGrafter"/>
</dbReference>
<comment type="pathway">
    <text evidence="3 10">Carbohydrate degradation; glycolysis; D-glyceraldehyde 3-phosphate and glycerone phosphate from D-glucose: step 3/4.</text>
</comment>
<keyword evidence="10" id="KW-0547">Nucleotide-binding</keyword>
<accession>H1XNC5</accession>
<dbReference type="HOGENOM" id="CLU_020655_0_0_0"/>
<dbReference type="InterPro" id="IPR022953">
    <property type="entry name" value="ATP_PFK"/>
</dbReference>
<feature type="binding site" evidence="10">
    <location>
        <begin position="118"/>
        <end position="121"/>
    </location>
    <ligand>
        <name>ATP</name>
        <dbReference type="ChEBI" id="CHEBI:30616"/>
    </ligand>
</feature>
<name>H1XNC5_CALAY</name>
<feature type="active site" description="Proton acceptor" evidence="10">
    <location>
        <position position="143"/>
    </location>
</feature>
<dbReference type="Proteomes" id="UP000183868">
    <property type="component" value="Chromosome"/>
</dbReference>
<dbReference type="Proteomes" id="UP000004671">
    <property type="component" value="Chromosome"/>
</dbReference>
<dbReference type="EMBL" id="CP018099">
    <property type="protein sequence ID" value="APF18050.1"/>
    <property type="molecule type" value="Genomic_DNA"/>
</dbReference>
<dbReference type="GO" id="GO:0042802">
    <property type="term" value="F:identical protein binding"/>
    <property type="evidence" value="ECO:0007669"/>
    <property type="project" value="TreeGrafter"/>
</dbReference>
<dbReference type="KEGG" id="caby:Cabys_1301"/>
<evidence type="ECO:0000259" key="11">
    <source>
        <dbReference type="Pfam" id="PF00365"/>
    </source>
</evidence>
<dbReference type="InterPro" id="IPR012829">
    <property type="entry name" value="Phosphofructokinase_III"/>
</dbReference>
<dbReference type="RefSeq" id="WP_006929329.1">
    <property type="nucleotide sequence ID" value="NZ_CM001402.1"/>
</dbReference>
<dbReference type="PaxDb" id="880073-Calab_2486"/>
<dbReference type="FunFam" id="3.40.50.460:FF:000002">
    <property type="entry name" value="ATP-dependent 6-phosphofructokinase"/>
    <property type="match status" value="1"/>
</dbReference>
<dbReference type="GO" id="GO:0005945">
    <property type="term" value="C:6-phosphofructokinase complex"/>
    <property type="evidence" value="ECO:0007669"/>
    <property type="project" value="TreeGrafter"/>
</dbReference>
<dbReference type="InterPro" id="IPR015912">
    <property type="entry name" value="Phosphofructokinase_CS"/>
</dbReference>
<keyword evidence="5 10" id="KW-0808">Transferase</keyword>